<evidence type="ECO:0000259" key="1">
    <source>
        <dbReference type="Pfam" id="PF22636"/>
    </source>
</evidence>
<gene>
    <name evidence="2" type="ORF">ACAM_1573</name>
</gene>
<dbReference type="Gene3D" id="3.10.129.10">
    <property type="entry name" value="Hotdog Thioesterase"/>
    <property type="match status" value="1"/>
</dbReference>
<proteinExistence type="predicted"/>
<reference evidence="2 3" key="1">
    <citation type="journal article" date="2013" name="Appl. Environ. Microbiol.">
        <title>Variation of the Virus-Related Elements within Syntenic Genomes of the Hyperthermophilic Archaeon Aeropyrum.</title>
        <authorList>
            <person name="Daifuku T."/>
            <person name="Yoshida T."/>
            <person name="Kitamura T."/>
            <person name="Kawaichi S."/>
            <person name="Inoue T."/>
            <person name="Nomura K."/>
            <person name="Yoshida Y."/>
            <person name="Kuno S."/>
            <person name="Sako Y."/>
        </authorList>
    </citation>
    <scope>NUCLEOTIDE SEQUENCE [LARGE SCALE GENOMIC DNA]</scope>
    <source>
        <strain evidence="2 3">SY1</strain>
    </source>
</reference>
<organism evidence="2 3">
    <name type="scientific">Aeropyrum camini SY1 = JCM 12091</name>
    <dbReference type="NCBI Taxonomy" id="1198449"/>
    <lineage>
        <taxon>Archaea</taxon>
        <taxon>Thermoproteota</taxon>
        <taxon>Thermoprotei</taxon>
        <taxon>Desulfurococcales</taxon>
        <taxon>Desulfurococcaceae</taxon>
        <taxon>Aeropyrum</taxon>
    </lineage>
</organism>
<dbReference type="InterPro" id="IPR025540">
    <property type="entry name" value="FlK"/>
</dbReference>
<feature type="domain" description="Fluoroacetyl-CoA-specific thioesterase-like" evidence="1">
    <location>
        <begin position="19"/>
        <end position="121"/>
    </location>
</feature>
<dbReference type="PANTHER" id="PTHR36934:SF1">
    <property type="entry name" value="THIOESTERASE DOMAIN-CONTAINING PROTEIN"/>
    <property type="match status" value="1"/>
</dbReference>
<dbReference type="KEGG" id="acj:ACAM_1573"/>
<dbReference type="STRING" id="1198449.ACAM_1573"/>
<accession>U3TBX7</accession>
<dbReference type="eggNOG" id="arCOG04331">
    <property type="taxonomic scope" value="Archaea"/>
</dbReference>
<dbReference type="CDD" id="cd03440">
    <property type="entry name" value="hot_dog"/>
    <property type="match status" value="1"/>
</dbReference>
<evidence type="ECO:0000313" key="3">
    <source>
        <dbReference type="Proteomes" id="UP000016887"/>
    </source>
</evidence>
<evidence type="ECO:0000313" key="2">
    <source>
        <dbReference type="EMBL" id="BAN91042.1"/>
    </source>
</evidence>
<dbReference type="InterPro" id="IPR054485">
    <property type="entry name" value="FlK-like_dom"/>
</dbReference>
<dbReference type="SUPFAM" id="SSF54637">
    <property type="entry name" value="Thioesterase/thiol ester dehydrase-isomerase"/>
    <property type="match status" value="1"/>
</dbReference>
<dbReference type="EMBL" id="AP012489">
    <property type="protein sequence ID" value="BAN91042.1"/>
    <property type="molecule type" value="Genomic_DNA"/>
</dbReference>
<dbReference type="Proteomes" id="UP000016887">
    <property type="component" value="Chromosome"/>
</dbReference>
<sequence length="129" mass="14164">MMLGLDGLEGIFCEREWVVEEGHAAAHLRSRGLEVLATPYMLLYGEVTARECLDRRLPEDIVSVGVEALVRHLAPVPVGGRVLVNARIVGVAGRSVSVLVRVTRDDGVIAGEIYHVRRVVSLEDLKNRV</sequence>
<protein>
    <submittedName>
        <fullName evidence="2">Predicted thioesterase</fullName>
    </submittedName>
</protein>
<dbReference type="InterPro" id="IPR029069">
    <property type="entry name" value="HotDog_dom_sf"/>
</dbReference>
<dbReference type="PANTHER" id="PTHR36934">
    <property type="entry name" value="BLR0278 PROTEIN"/>
    <property type="match status" value="1"/>
</dbReference>
<name>U3TBX7_9CREN</name>
<keyword evidence="3" id="KW-1185">Reference proteome</keyword>
<dbReference type="AlphaFoldDB" id="U3TBX7"/>
<dbReference type="Pfam" id="PF22636">
    <property type="entry name" value="FlK"/>
    <property type="match status" value="1"/>
</dbReference>